<dbReference type="RefSeq" id="WP_160097174.1">
    <property type="nucleotide sequence ID" value="NZ_FWXV01000012.1"/>
</dbReference>
<keyword evidence="3" id="KW-1185">Reference proteome</keyword>
<evidence type="ECO:0000313" key="3">
    <source>
        <dbReference type="Proteomes" id="UP000192674"/>
    </source>
</evidence>
<dbReference type="EMBL" id="FWXV01000012">
    <property type="protein sequence ID" value="SMD25781.1"/>
    <property type="molecule type" value="Genomic_DNA"/>
</dbReference>
<dbReference type="AlphaFoldDB" id="A0A1Y5Y8V0"/>
<sequence length="356" mass="38796">MKRRTVLNAALVAVLATGISTTVTTANGLATGETLGISAVEDSPFYPIVLRNALHHPESLVRVAAWHALWSDEWEVALPAFVTHGFAEARVLASQKHARNRDFVQRVVNTYSPQFSPKVHAEAQRALKGTDADRDNFVRAGFAAAKALDEATREANEQEKQQILQADRDFVAMLAGRDPGEHVRLAAQHALRAGGTDADLRAFFASEWMAAAAVDVDIFRLRSHEAGIRYYAVIPQLIADAQDAEREALAASGAAAEQARAVAARAWATTKEKAEAAWKAWEDEAKACADQALYWRTIIERAQANIGPVWAAIAATADKNRGTWTSEGTFADNESQHWGAVQRQAQDGYNRMTTPA</sequence>
<dbReference type="OrthoDB" id="3294255at2"/>
<protein>
    <submittedName>
        <fullName evidence="2">Uncharacterized protein</fullName>
    </submittedName>
</protein>
<dbReference type="Proteomes" id="UP000192674">
    <property type="component" value="Unassembled WGS sequence"/>
</dbReference>
<reference evidence="2 3" key="1">
    <citation type="submission" date="2017-04" db="EMBL/GenBank/DDBJ databases">
        <authorList>
            <person name="Afonso C.L."/>
            <person name="Miller P.J."/>
            <person name="Scott M.A."/>
            <person name="Spackman E."/>
            <person name="Goraichik I."/>
            <person name="Dimitrov K.M."/>
            <person name="Suarez D.L."/>
            <person name="Swayne D.E."/>
        </authorList>
    </citation>
    <scope>NUCLEOTIDE SEQUENCE [LARGE SCALE GENOMIC DNA]</scope>
    <source>
        <strain evidence="2 3">DSM 43828</strain>
    </source>
</reference>
<organism evidence="2 3">
    <name type="scientific">Kibdelosporangium aridum</name>
    <dbReference type="NCBI Taxonomy" id="2030"/>
    <lineage>
        <taxon>Bacteria</taxon>
        <taxon>Bacillati</taxon>
        <taxon>Actinomycetota</taxon>
        <taxon>Actinomycetes</taxon>
        <taxon>Pseudonocardiales</taxon>
        <taxon>Pseudonocardiaceae</taxon>
        <taxon>Kibdelosporangium</taxon>
    </lineage>
</organism>
<proteinExistence type="predicted"/>
<feature type="chain" id="PRO_5039353209" evidence="1">
    <location>
        <begin position="26"/>
        <end position="356"/>
    </location>
</feature>
<name>A0A1Y5Y8V0_KIBAR</name>
<evidence type="ECO:0000256" key="1">
    <source>
        <dbReference type="SAM" id="SignalP"/>
    </source>
</evidence>
<keyword evidence="1" id="KW-0732">Signal</keyword>
<gene>
    <name evidence="2" type="ORF">SAMN05661093_09360</name>
</gene>
<evidence type="ECO:0000313" key="2">
    <source>
        <dbReference type="EMBL" id="SMD25781.1"/>
    </source>
</evidence>
<feature type="signal peptide" evidence="1">
    <location>
        <begin position="1"/>
        <end position="25"/>
    </location>
</feature>
<accession>A0A1Y5Y8V0</accession>